<dbReference type="InterPro" id="IPR045584">
    <property type="entry name" value="Pilin-like"/>
</dbReference>
<keyword evidence="1" id="KW-0488">Methylation</keyword>
<evidence type="ECO:0000256" key="2">
    <source>
        <dbReference type="SAM" id="Phobius"/>
    </source>
</evidence>
<dbReference type="EMBL" id="LK996017">
    <property type="protein sequence ID" value="CDX02462.1"/>
    <property type="molecule type" value="Genomic_DNA"/>
</dbReference>
<dbReference type="InterPro" id="IPR012902">
    <property type="entry name" value="N_methyl_site"/>
</dbReference>
<dbReference type="Gene3D" id="3.30.700.10">
    <property type="entry name" value="Glycoprotein, Type 4 Pilin"/>
    <property type="match status" value="1"/>
</dbReference>
<keyword evidence="2" id="KW-0812">Transmembrane</keyword>
<sequence length="162" mass="17374">MRFGQGNRDKAQKGFTLVEVLMVVFIIAMLSAIIIPKVSASSEAARRSSDIATGHQVKSALDRYQVENGRYPKSTEITEKEGSISAPVLIPNYIAKLNTDTTQQEAADGKKGFGIGTLAANGSIPEGVQTHLIMLYLTADGSAAEVRVYDANLINTLWSSAN</sequence>
<dbReference type="NCBIfam" id="TIGR02532">
    <property type="entry name" value="IV_pilin_GFxxxE"/>
    <property type="match status" value="1"/>
</dbReference>
<proteinExistence type="predicted"/>
<keyword evidence="2" id="KW-1133">Transmembrane helix</keyword>
<dbReference type="AlphaFoldDB" id="A0A098B268"/>
<gene>
    <name evidence="3" type="ORF">DPCES_2575</name>
</gene>
<dbReference type="PATRIC" id="fig|49338.4.peg.2765"/>
<dbReference type="RefSeq" id="WP_005810896.1">
    <property type="nucleotide sequence ID" value="NZ_CABKQQ010000029.1"/>
</dbReference>
<dbReference type="SUPFAM" id="SSF54523">
    <property type="entry name" value="Pili subunits"/>
    <property type="match status" value="1"/>
</dbReference>
<dbReference type="GO" id="GO:0015627">
    <property type="term" value="C:type II protein secretion system complex"/>
    <property type="evidence" value="ECO:0007669"/>
    <property type="project" value="InterPro"/>
</dbReference>
<evidence type="ECO:0000313" key="3">
    <source>
        <dbReference type="EMBL" id="CDX02462.1"/>
    </source>
</evidence>
<dbReference type="PANTHER" id="PTHR30093">
    <property type="entry name" value="GENERAL SECRETION PATHWAY PROTEIN G"/>
    <property type="match status" value="1"/>
</dbReference>
<dbReference type="PRINTS" id="PR00813">
    <property type="entry name" value="BCTERIALGSPG"/>
</dbReference>
<dbReference type="Pfam" id="PF07963">
    <property type="entry name" value="N_methyl"/>
    <property type="match status" value="1"/>
</dbReference>
<dbReference type="GO" id="GO:0015628">
    <property type="term" value="P:protein secretion by the type II secretion system"/>
    <property type="evidence" value="ECO:0007669"/>
    <property type="project" value="InterPro"/>
</dbReference>
<dbReference type="PROSITE" id="PS00409">
    <property type="entry name" value="PROKAR_NTER_METHYL"/>
    <property type="match status" value="1"/>
</dbReference>
<evidence type="ECO:0000256" key="1">
    <source>
        <dbReference type="ARBA" id="ARBA00022481"/>
    </source>
</evidence>
<keyword evidence="2" id="KW-0472">Membrane</keyword>
<accession>A0A098B268</accession>
<reference evidence="3" key="1">
    <citation type="submission" date="2014-07" db="EMBL/GenBank/DDBJ databases">
        <authorList>
            <person name="Hornung V.Bastian."/>
        </authorList>
    </citation>
    <scope>NUCLEOTIDE SEQUENCE</scope>
    <source>
        <strain evidence="3">PCE-S</strain>
    </source>
</reference>
<organism evidence="3">
    <name type="scientific">Desulfitobacterium hafniense</name>
    <name type="common">Desulfitobacterium frappieri</name>
    <dbReference type="NCBI Taxonomy" id="49338"/>
    <lineage>
        <taxon>Bacteria</taxon>
        <taxon>Bacillati</taxon>
        <taxon>Bacillota</taxon>
        <taxon>Clostridia</taxon>
        <taxon>Eubacteriales</taxon>
        <taxon>Desulfitobacteriaceae</taxon>
        <taxon>Desulfitobacterium</taxon>
    </lineage>
</organism>
<protein>
    <submittedName>
        <fullName evidence="3">Prepilin-type N-terminal cleavage/methylation domain-containing protein</fullName>
    </submittedName>
</protein>
<dbReference type="InterPro" id="IPR000983">
    <property type="entry name" value="Bac_GSPG_pilin"/>
</dbReference>
<feature type="transmembrane region" description="Helical" evidence="2">
    <location>
        <begin position="20"/>
        <end position="38"/>
    </location>
</feature>
<name>A0A098B268_DESHA</name>